<reference evidence="1 2" key="1">
    <citation type="submission" date="2014-04" db="EMBL/GenBank/DDBJ databases">
        <authorList>
            <consortium name="DOE Joint Genome Institute"/>
            <person name="Kuo A."/>
            <person name="Tarkka M."/>
            <person name="Buscot F."/>
            <person name="Kohler A."/>
            <person name="Nagy L.G."/>
            <person name="Floudas D."/>
            <person name="Copeland A."/>
            <person name="Barry K.W."/>
            <person name="Cichocki N."/>
            <person name="Veneault-Fourrey C."/>
            <person name="LaButti K."/>
            <person name="Lindquist E.A."/>
            <person name="Lipzen A."/>
            <person name="Lundell T."/>
            <person name="Morin E."/>
            <person name="Murat C."/>
            <person name="Sun H."/>
            <person name="Tunlid A."/>
            <person name="Henrissat B."/>
            <person name="Grigoriev I.V."/>
            <person name="Hibbett D.S."/>
            <person name="Martin F."/>
            <person name="Nordberg H.P."/>
            <person name="Cantor M.N."/>
            <person name="Hua S.X."/>
        </authorList>
    </citation>
    <scope>NUCLEOTIDE SEQUENCE [LARGE SCALE GENOMIC DNA]</scope>
    <source>
        <strain evidence="1 2">F 1598</strain>
    </source>
</reference>
<organism evidence="1 2">
    <name type="scientific">Piloderma croceum (strain F 1598)</name>
    <dbReference type="NCBI Taxonomy" id="765440"/>
    <lineage>
        <taxon>Eukaryota</taxon>
        <taxon>Fungi</taxon>
        <taxon>Dikarya</taxon>
        <taxon>Basidiomycota</taxon>
        <taxon>Agaricomycotina</taxon>
        <taxon>Agaricomycetes</taxon>
        <taxon>Agaricomycetidae</taxon>
        <taxon>Atheliales</taxon>
        <taxon>Atheliaceae</taxon>
        <taxon>Piloderma</taxon>
    </lineage>
</organism>
<name>A0A0C3F3H3_PILCF</name>
<dbReference type="Proteomes" id="UP000054166">
    <property type="component" value="Unassembled WGS sequence"/>
</dbReference>
<dbReference type="OrthoDB" id="2986975at2759"/>
<dbReference type="InterPro" id="IPR027417">
    <property type="entry name" value="P-loop_NTPase"/>
</dbReference>
<proteinExistence type="predicted"/>
<evidence type="ECO:0000313" key="1">
    <source>
        <dbReference type="EMBL" id="KIM74491.1"/>
    </source>
</evidence>
<reference evidence="2" key="2">
    <citation type="submission" date="2015-01" db="EMBL/GenBank/DDBJ databases">
        <title>Evolutionary Origins and Diversification of the Mycorrhizal Mutualists.</title>
        <authorList>
            <consortium name="DOE Joint Genome Institute"/>
            <consortium name="Mycorrhizal Genomics Consortium"/>
            <person name="Kohler A."/>
            <person name="Kuo A."/>
            <person name="Nagy L.G."/>
            <person name="Floudas D."/>
            <person name="Copeland A."/>
            <person name="Barry K.W."/>
            <person name="Cichocki N."/>
            <person name="Veneault-Fourrey C."/>
            <person name="LaButti K."/>
            <person name="Lindquist E.A."/>
            <person name="Lipzen A."/>
            <person name="Lundell T."/>
            <person name="Morin E."/>
            <person name="Murat C."/>
            <person name="Riley R."/>
            <person name="Ohm R."/>
            <person name="Sun H."/>
            <person name="Tunlid A."/>
            <person name="Henrissat B."/>
            <person name="Grigoriev I.V."/>
            <person name="Hibbett D.S."/>
            <person name="Martin F."/>
        </authorList>
    </citation>
    <scope>NUCLEOTIDE SEQUENCE [LARGE SCALE GENOMIC DNA]</scope>
    <source>
        <strain evidence="2">F 1598</strain>
    </source>
</reference>
<dbReference type="SUPFAM" id="SSF52540">
    <property type="entry name" value="P-loop containing nucleoside triphosphate hydrolases"/>
    <property type="match status" value="1"/>
</dbReference>
<dbReference type="EMBL" id="KN833060">
    <property type="protein sequence ID" value="KIM74491.1"/>
    <property type="molecule type" value="Genomic_DNA"/>
</dbReference>
<dbReference type="AlphaFoldDB" id="A0A0C3F3H3"/>
<protein>
    <submittedName>
        <fullName evidence="1">Uncharacterized protein</fullName>
    </submittedName>
</protein>
<accession>A0A0C3F3H3</accession>
<evidence type="ECO:0000313" key="2">
    <source>
        <dbReference type="Proteomes" id="UP000054166"/>
    </source>
</evidence>
<gene>
    <name evidence="1" type="ORF">PILCRDRAFT_14391</name>
</gene>
<keyword evidence="2" id="KW-1185">Reference proteome</keyword>
<dbReference type="STRING" id="765440.A0A0C3F3H3"/>
<sequence length="223" mass="24676">MVTSNIETDLDITNGAHGEIVDIILHPDEPTLEDGLVVKLKYLPSYVLVKLTCTRASQPEGLDEGIIPVEVATQNFQIKVREANGKYVTRSVHRRQYPMTAAYGFTDYRSQGQTLRYVIVDIAKPPSGGLDLFNLYVALSRSSGHEMIWLLRDFDDQMFLKTHDVALLVVMCRAGLKAQSPALPGPLRPGPRQGLAWAFSRLGPGSRFRKPKARGSSLGLLTN</sequence>
<dbReference type="HOGENOM" id="CLU_001324_7_0_1"/>
<dbReference type="InParanoid" id="A0A0C3F3H3"/>